<gene>
    <name evidence="2" type="ORF">PABY_13460</name>
</gene>
<proteinExistence type="predicted"/>
<keyword evidence="1" id="KW-0812">Transmembrane</keyword>
<accession>A0ABM8IW37</accession>
<dbReference type="Proteomes" id="UP001341135">
    <property type="component" value="Chromosome"/>
</dbReference>
<reference evidence="2 3" key="1">
    <citation type="submission" date="2023-09" db="EMBL/GenBank/DDBJ databases">
        <title>Pyrofollis japonicus gen. nov. sp. nov., a novel member of the family Pyrodictiaceae isolated from the Iheya North hydrothermal field.</title>
        <authorList>
            <person name="Miyazaki U."/>
            <person name="Sanari M."/>
            <person name="Tame A."/>
            <person name="Kitajima M."/>
            <person name="Okamoto A."/>
            <person name="Sawayama S."/>
            <person name="Miyazaki J."/>
            <person name="Takai K."/>
            <person name="Nakagawa S."/>
        </authorList>
    </citation>
    <scope>NUCLEOTIDE SEQUENCE [LARGE SCALE GENOMIC DNA]</scope>
    <source>
        <strain evidence="2 3">AV2</strain>
    </source>
</reference>
<evidence type="ECO:0000256" key="1">
    <source>
        <dbReference type="SAM" id="Phobius"/>
    </source>
</evidence>
<evidence type="ECO:0000313" key="3">
    <source>
        <dbReference type="Proteomes" id="UP001341135"/>
    </source>
</evidence>
<feature type="transmembrane region" description="Helical" evidence="1">
    <location>
        <begin position="37"/>
        <end position="54"/>
    </location>
</feature>
<protein>
    <recommendedName>
        <fullName evidence="4">Integral membrane protein</fullName>
    </recommendedName>
</protein>
<feature type="transmembrane region" description="Helical" evidence="1">
    <location>
        <begin position="107"/>
        <end position="129"/>
    </location>
</feature>
<name>A0ABM8IW37_9CREN</name>
<sequence>MVDYAGVVLVVVAVLLVEALVRVFAFGMWRGSRLVKALWLAGVLAVLFAPLLWAPRTVSVRLFAALTPVAVLGLAAASMVYSARAYGVGFEQLLACRYEKRRLAQHAVLWGLGGAAMIVGLFTVLAGGAGSDGRAVAVGLVLLVLGGAVFAYVLREAARLCRQAVEGRGS</sequence>
<feature type="transmembrane region" description="Helical" evidence="1">
    <location>
        <begin position="6"/>
        <end position="25"/>
    </location>
</feature>
<organism evidence="2 3">
    <name type="scientific">Pyrodictium abyssi</name>
    <dbReference type="NCBI Taxonomy" id="54256"/>
    <lineage>
        <taxon>Archaea</taxon>
        <taxon>Thermoproteota</taxon>
        <taxon>Thermoprotei</taxon>
        <taxon>Desulfurococcales</taxon>
        <taxon>Pyrodictiaceae</taxon>
        <taxon>Pyrodictium</taxon>
    </lineage>
</organism>
<evidence type="ECO:0000313" key="2">
    <source>
        <dbReference type="EMBL" id="BES81779.1"/>
    </source>
</evidence>
<evidence type="ECO:0008006" key="4">
    <source>
        <dbReference type="Google" id="ProtNLM"/>
    </source>
</evidence>
<keyword evidence="1" id="KW-1133">Transmembrane helix</keyword>
<feature type="transmembrane region" description="Helical" evidence="1">
    <location>
        <begin position="60"/>
        <end position="86"/>
    </location>
</feature>
<feature type="transmembrane region" description="Helical" evidence="1">
    <location>
        <begin position="135"/>
        <end position="154"/>
    </location>
</feature>
<keyword evidence="3" id="KW-1185">Reference proteome</keyword>
<keyword evidence="1" id="KW-0472">Membrane</keyword>
<dbReference type="EMBL" id="AP028907">
    <property type="protein sequence ID" value="BES81779.1"/>
    <property type="molecule type" value="Genomic_DNA"/>
</dbReference>